<dbReference type="InterPro" id="IPR050194">
    <property type="entry name" value="Glycosyltransferase_grp1"/>
</dbReference>
<dbReference type="Proteomes" id="UP000479563">
    <property type="component" value="Unassembled WGS sequence"/>
</dbReference>
<feature type="domain" description="Glycosyl transferase family 1" evidence="1">
    <location>
        <begin position="192"/>
        <end position="338"/>
    </location>
</feature>
<accession>A0A6L5TC18</accession>
<protein>
    <submittedName>
        <fullName evidence="3">Glycosyltransferase</fullName>
    </submittedName>
</protein>
<dbReference type="InterPro" id="IPR001296">
    <property type="entry name" value="Glyco_trans_1"/>
</dbReference>
<comment type="caution">
    <text evidence="3">The sequence shown here is derived from an EMBL/GenBank/DDBJ whole genome shotgun (WGS) entry which is preliminary data.</text>
</comment>
<dbReference type="GO" id="GO:0016758">
    <property type="term" value="F:hexosyltransferase activity"/>
    <property type="evidence" value="ECO:0007669"/>
    <property type="project" value="TreeGrafter"/>
</dbReference>
<reference evidence="3 4" key="1">
    <citation type="journal article" date="2019" name="Nat. Med.">
        <title>A library of human gut bacterial isolates paired with longitudinal multiomics data enables mechanistic microbiome research.</title>
        <authorList>
            <person name="Poyet M."/>
            <person name="Groussin M."/>
            <person name="Gibbons S.M."/>
            <person name="Avila-Pacheco J."/>
            <person name="Jiang X."/>
            <person name="Kearney S.M."/>
            <person name="Perrotta A.R."/>
            <person name="Berdy B."/>
            <person name="Zhao S."/>
            <person name="Lieberman T.D."/>
            <person name="Swanson P.K."/>
            <person name="Smith M."/>
            <person name="Roesemann S."/>
            <person name="Alexander J.E."/>
            <person name="Rich S.A."/>
            <person name="Livny J."/>
            <person name="Vlamakis H."/>
            <person name="Clish C."/>
            <person name="Bullock K."/>
            <person name="Deik A."/>
            <person name="Scott J."/>
            <person name="Pierce K.A."/>
            <person name="Xavier R.J."/>
            <person name="Alm E.J."/>
        </authorList>
    </citation>
    <scope>NUCLEOTIDE SEQUENCE [LARGE SCALE GENOMIC DNA]</scope>
    <source>
        <strain evidence="3 4">BIOML-A11</strain>
    </source>
</reference>
<dbReference type="SUPFAM" id="SSF53756">
    <property type="entry name" value="UDP-Glycosyltransferase/glycogen phosphorylase"/>
    <property type="match status" value="1"/>
</dbReference>
<gene>
    <name evidence="3" type="ORF">GKE07_15875</name>
</gene>
<keyword evidence="3" id="KW-0808">Transferase</keyword>
<dbReference type="EMBL" id="WKQP01000047">
    <property type="protein sequence ID" value="MSC61626.1"/>
    <property type="molecule type" value="Genomic_DNA"/>
</dbReference>
<evidence type="ECO:0000259" key="1">
    <source>
        <dbReference type="Pfam" id="PF00534"/>
    </source>
</evidence>
<proteinExistence type="predicted"/>
<dbReference type="AlphaFoldDB" id="A0A6L5TC18"/>
<dbReference type="Pfam" id="PF13439">
    <property type="entry name" value="Glyco_transf_4"/>
    <property type="match status" value="1"/>
</dbReference>
<dbReference type="Gene3D" id="3.40.50.2000">
    <property type="entry name" value="Glycogen Phosphorylase B"/>
    <property type="match status" value="2"/>
</dbReference>
<dbReference type="InterPro" id="IPR028098">
    <property type="entry name" value="Glyco_trans_4-like_N"/>
</dbReference>
<evidence type="ECO:0000313" key="4">
    <source>
        <dbReference type="Proteomes" id="UP000479563"/>
    </source>
</evidence>
<evidence type="ECO:0000259" key="2">
    <source>
        <dbReference type="Pfam" id="PF13439"/>
    </source>
</evidence>
<feature type="domain" description="Glycosyltransferase subfamily 4-like N-terminal" evidence="2">
    <location>
        <begin position="16"/>
        <end position="176"/>
    </location>
</feature>
<name>A0A6L5TC18_9FIRM</name>
<dbReference type="CDD" id="cd03812">
    <property type="entry name" value="GT4_CapH-like"/>
    <property type="match status" value="1"/>
</dbReference>
<dbReference type="RefSeq" id="WP_154267606.1">
    <property type="nucleotide sequence ID" value="NZ_DAWDDN010000011.1"/>
</dbReference>
<dbReference type="PANTHER" id="PTHR45947">
    <property type="entry name" value="SULFOQUINOVOSYL TRANSFERASE SQD2"/>
    <property type="match status" value="1"/>
</dbReference>
<dbReference type="PANTHER" id="PTHR45947:SF3">
    <property type="entry name" value="SULFOQUINOVOSYL TRANSFERASE SQD2"/>
    <property type="match status" value="1"/>
</dbReference>
<evidence type="ECO:0000313" key="3">
    <source>
        <dbReference type="EMBL" id="MSC61626.1"/>
    </source>
</evidence>
<organism evidence="3 4">
    <name type="scientific">Agathobacter rectalis</name>
    <dbReference type="NCBI Taxonomy" id="39491"/>
    <lineage>
        <taxon>Bacteria</taxon>
        <taxon>Bacillati</taxon>
        <taxon>Bacillota</taxon>
        <taxon>Clostridia</taxon>
        <taxon>Lachnospirales</taxon>
        <taxon>Lachnospiraceae</taxon>
        <taxon>Agathobacter</taxon>
    </lineage>
</organism>
<sequence length="369" mass="42484">MKKIKVMHFVSGLVSGGVEQMLCNYCEELSNSENYEFIVVYQHEAVNSCKEKIEDAGCRVKRITARSESFIKNIVESYLIIKEEKPDVVHAHMNLMNFCALYAAKCAGIKIRISHSHIAEKNKNLGFKIMALLCKKLCICSATMLLACGKEAGEYLYGEKRMKSGRVKVVENAIDIRKYSIDREEKLRIRKNKDCNNEFIVGHVGRFSYQKNHERLVAIFYELKKIKPNAKLLLIGTGELENQVRQQVKRYGIEKSVIFAGTTKTMRDMYALMDVFVLPSRYEGFPVVSVEIQAAQIPSLFSDTIAQTCRLTDYIDFYSLNESDEKWAKKILECVEKERCSDLENLYSKYDIKEKAKSLDKIYKRSLDL</sequence>
<dbReference type="Pfam" id="PF00534">
    <property type="entry name" value="Glycos_transf_1"/>
    <property type="match status" value="1"/>
</dbReference>